<evidence type="ECO:0000313" key="1">
    <source>
        <dbReference type="EMBL" id="TVU40075.1"/>
    </source>
</evidence>
<protein>
    <submittedName>
        <fullName evidence="1">Uncharacterized protein</fullName>
    </submittedName>
</protein>
<proteinExistence type="predicted"/>
<sequence length="163" mass="18216">RGHRCCLPVVVGSVKASRTLHHDGAGEGERAVQKACSSIERNNRWGGYLTNYGLPSNLVAVKPKGRKDTVTLRLSGRHVQALSVNNSWRGYLTNYGQPSNLVFRLQDPKPVLYMKGDVQMMRRLMHNIINKKSSIAQADVDAMPWQAGCYRTHQAIIEESTVE</sequence>
<gene>
    <name evidence="1" type="ORF">EJB05_13523</name>
</gene>
<dbReference type="AlphaFoldDB" id="A0A5J9VWT6"/>
<keyword evidence="2" id="KW-1185">Reference proteome</keyword>
<dbReference type="EMBL" id="RWGY01000007">
    <property type="protein sequence ID" value="TVU40075.1"/>
    <property type="molecule type" value="Genomic_DNA"/>
</dbReference>
<reference evidence="1 2" key="1">
    <citation type="journal article" date="2019" name="Sci. Rep.">
        <title>A high-quality genome of Eragrostis curvula grass provides insights into Poaceae evolution and supports new strategies to enhance forage quality.</title>
        <authorList>
            <person name="Carballo J."/>
            <person name="Santos B.A.C.M."/>
            <person name="Zappacosta D."/>
            <person name="Garbus I."/>
            <person name="Selva J.P."/>
            <person name="Gallo C.A."/>
            <person name="Diaz A."/>
            <person name="Albertini E."/>
            <person name="Caccamo M."/>
            <person name="Echenique V."/>
        </authorList>
    </citation>
    <scope>NUCLEOTIDE SEQUENCE [LARGE SCALE GENOMIC DNA]</scope>
    <source>
        <strain evidence="2">cv. Victoria</strain>
        <tissue evidence="1">Leaf</tissue>
    </source>
</reference>
<organism evidence="1 2">
    <name type="scientific">Eragrostis curvula</name>
    <name type="common">weeping love grass</name>
    <dbReference type="NCBI Taxonomy" id="38414"/>
    <lineage>
        <taxon>Eukaryota</taxon>
        <taxon>Viridiplantae</taxon>
        <taxon>Streptophyta</taxon>
        <taxon>Embryophyta</taxon>
        <taxon>Tracheophyta</taxon>
        <taxon>Spermatophyta</taxon>
        <taxon>Magnoliopsida</taxon>
        <taxon>Liliopsida</taxon>
        <taxon>Poales</taxon>
        <taxon>Poaceae</taxon>
        <taxon>PACMAD clade</taxon>
        <taxon>Chloridoideae</taxon>
        <taxon>Eragrostideae</taxon>
        <taxon>Eragrostidinae</taxon>
        <taxon>Eragrostis</taxon>
    </lineage>
</organism>
<comment type="caution">
    <text evidence="1">The sequence shown here is derived from an EMBL/GenBank/DDBJ whole genome shotgun (WGS) entry which is preliminary data.</text>
</comment>
<accession>A0A5J9VWT6</accession>
<evidence type="ECO:0000313" key="2">
    <source>
        <dbReference type="Proteomes" id="UP000324897"/>
    </source>
</evidence>
<dbReference type="Proteomes" id="UP000324897">
    <property type="component" value="Chromosome 4"/>
</dbReference>
<dbReference type="Gramene" id="TVU40075">
    <property type="protein sequence ID" value="TVU40075"/>
    <property type="gene ID" value="EJB05_13523"/>
</dbReference>
<feature type="non-terminal residue" evidence="1">
    <location>
        <position position="1"/>
    </location>
</feature>
<name>A0A5J9VWT6_9POAL</name>